<dbReference type="Proteomes" id="UP001142393">
    <property type="component" value="Unassembled WGS sequence"/>
</dbReference>
<dbReference type="EMBL" id="JANVFU010000001">
    <property type="protein sequence ID" value="KAJ3751378.1"/>
    <property type="molecule type" value="Genomic_DNA"/>
</dbReference>
<dbReference type="GO" id="GO:0046578">
    <property type="term" value="P:regulation of Ras protein signal transduction"/>
    <property type="evidence" value="ECO:0007669"/>
    <property type="project" value="TreeGrafter"/>
</dbReference>
<dbReference type="PANTHER" id="PTHR11362">
    <property type="entry name" value="PHOSPHATIDYLETHANOLAMINE-BINDING PROTEIN"/>
    <property type="match status" value="1"/>
</dbReference>
<sequence length="213" mass="23191">MALDPLSAVVTALKRESIIPDVIPETAGFAPTVLFSIIYRGVTEAVLSTEVLREDTLEEPEINFTPMVASDESAGDSTSKRGETSYTLVMTDPDAPSRADPKYRQFRHWVITGLKSPPTSQNPSGTASLTALKTEASTTPYRPPGPPPGSGPHRYCFLLFQEPIGDSFSIPEGAKEYGAALEERRSWNAFEFGNQYGLKLVGVNYFIVKSADI</sequence>
<dbReference type="InterPro" id="IPR001858">
    <property type="entry name" value="Phosphatidylethanolamine-bd_CS"/>
</dbReference>
<comment type="caution">
    <text evidence="2">The sequence shown here is derived from an EMBL/GenBank/DDBJ whole genome shotgun (WGS) entry which is preliminary data.</text>
</comment>
<dbReference type="PROSITE" id="PS01220">
    <property type="entry name" value="PBP"/>
    <property type="match status" value="1"/>
</dbReference>
<dbReference type="Gene3D" id="3.90.280.10">
    <property type="entry name" value="PEBP-like"/>
    <property type="match status" value="1"/>
</dbReference>
<dbReference type="CDD" id="cd00866">
    <property type="entry name" value="PEBP_euk"/>
    <property type="match status" value="1"/>
</dbReference>
<gene>
    <name evidence="2" type="ORF">DFH05DRAFT_1411603</name>
</gene>
<dbReference type="GO" id="GO:0030414">
    <property type="term" value="F:peptidase inhibitor activity"/>
    <property type="evidence" value="ECO:0007669"/>
    <property type="project" value="TreeGrafter"/>
</dbReference>
<evidence type="ECO:0000256" key="1">
    <source>
        <dbReference type="ARBA" id="ARBA00007091"/>
    </source>
</evidence>
<name>A0A9W8PCK5_9AGAR</name>
<evidence type="ECO:0000313" key="2">
    <source>
        <dbReference type="EMBL" id="KAJ3751378.1"/>
    </source>
</evidence>
<keyword evidence="3" id="KW-1185">Reference proteome</keyword>
<evidence type="ECO:0000313" key="3">
    <source>
        <dbReference type="Proteomes" id="UP001142393"/>
    </source>
</evidence>
<dbReference type="GO" id="GO:0005543">
    <property type="term" value="F:phospholipid binding"/>
    <property type="evidence" value="ECO:0007669"/>
    <property type="project" value="TreeGrafter"/>
</dbReference>
<comment type="similarity">
    <text evidence="1">Belongs to the phosphatidylethanolamine-binding protein family.</text>
</comment>
<protein>
    <submittedName>
        <fullName evidence="2">PEBP-like protein</fullName>
    </submittedName>
</protein>
<dbReference type="GO" id="GO:0030162">
    <property type="term" value="P:regulation of proteolysis"/>
    <property type="evidence" value="ECO:0007669"/>
    <property type="project" value="TreeGrafter"/>
</dbReference>
<dbReference type="InterPro" id="IPR035810">
    <property type="entry name" value="PEBP_euk"/>
</dbReference>
<proteinExistence type="inferred from homology"/>
<accession>A0A9W8PCK5</accession>
<organism evidence="2 3">
    <name type="scientific">Lentinula detonsa</name>
    <dbReference type="NCBI Taxonomy" id="2804962"/>
    <lineage>
        <taxon>Eukaryota</taxon>
        <taxon>Fungi</taxon>
        <taxon>Dikarya</taxon>
        <taxon>Basidiomycota</taxon>
        <taxon>Agaricomycotina</taxon>
        <taxon>Agaricomycetes</taxon>
        <taxon>Agaricomycetidae</taxon>
        <taxon>Agaricales</taxon>
        <taxon>Marasmiineae</taxon>
        <taxon>Omphalotaceae</taxon>
        <taxon>Lentinula</taxon>
    </lineage>
</organism>
<dbReference type="InterPro" id="IPR008914">
    <property type="entry name" value="PEBP"/>
</dbReference>
<dbReference type="Pfam" id="PF01161">
    <property type="entry name" value="PBP"/>
    <property type="match status" value="1"/>
</dbReference>
<dbReference type="AlphaFoldDB" id="A0A9W8PCK5"/>
<dbReference type="InterPro" id="IPR036610">
    <property type="entry name" value="PEBP-like_sf"/>
</dbReference>
<dbReference type="PANTHER" id="PTHR11362:SF148">
    <property type="entry name" value="CARBOXYPEPTIDASE Y INHIBITOR"/>
    <property type="match status" value="1"/>
</dbReference>
<reference evidence="2 3" key="1">
    <citation type="journal article" date="2023" name="Proc. Natl. Acad. Sci. U.S.A.">
        <title>A global phylogenomic analysis of the shiitake genus Lentinula.</title>
        <authorList>
            <person name="Sierra-Patev S."/>
            <person name="Min B."/>
            <person name="Naranjo-Ortiz M."/>
            <person name="Looney B."/>
            <person name="Konkel Z."/>
            <person name="Slot J.C."/>
            <person name="Sakamoto Y."/>
            <person name="Steenwyk J.L."/>
            <person name="Rokas A."/>
            <person name="Carro J."/>
            <person name="Camarero S."/>
            <person name="Ferreira P."/>
            <person name="Molpeceres G."/>
            <person name="Ruiz-Duenas F.J."/>
            <person name="Serrano A."/>
            <person name="Henrissat B."/>
            <person name="Drula E."/>
            <person name="Hughes K.W."/>
            <person name="Mata J.L."/>
            <person name="Ishikawa N.K."/>
            <person name="Vargas-Isla R."/>
            <person name="Ushijima S."/>
            <person name="Smith C.A."/>
            <person name="Donoghue J."/>
            <person name="Ahrendt S."/>
            <person name="Andreopoulos W."/>
            <person name="He G."/>
            <person name="LaButti K."/>
            <person name="Lipzen A."/>
            <person name="Ng V."/>
            <person name="Riley R."/>
            <person name="Sandor L."/>
            <person name="Barry K."/>
            <person name="Martinez A.T."/>
            <person name="Xiao Y."/>
            <person name="Gibbons J.G."/>
            <person name="Terashima K."/>
            <person name="Grigoriev I.V."/>
            <person name="Hibbett D."/>
        </authorList>
    </citation>
    <scope>NUCLEOTIDE SEQUENCE [LARGE SCALE GENOMIC DNA]</scope>
    <source>
        <strain evidence="2 3">TFB7810</strain>
    </source>
</reference>
<dbReference type="SUPFAM" id="SSF49777">
    <property type="entry name" value="PEBP-like"/>
    <property type="match status" value="1"/>
</dbReference>